<evidence type="ECO:0008006" key="3">
    <source>
        <dbReference type="Google" id="ProtNLM"/>
    </source>
</evidence>
<comment type="caution">
    <text evidence="1">The sequence shown here is derived from an EMBL/GenBank/DDBJ whole genome shotgun (WGS) entry which is preliminary data.</text>
</comment>
<evidence type="ECO:0000313" key="1">
    <source>
        <dbReference type="EMBL" id="KAF8395725.1"/>
    </source>
</evidence>
<dbReference type="OMA" id="WEENSCS"/>
<organism evidence="1 2">
    <name type="scientific">Tetracentron sinense</name>
    <name type="common">Spur-leaf</name>
    <dbReference type="NCBI Taxonomy" id="13715"/>
    <lineage>
        <taxon>Eukaryota</taxon>
        <taxon>Viridiplantae</taxon>
        <taxon>Streptophyta</taxon>
        <taxon>Embryophyta</taxon>
        <taxon>Tracheophyta</taxon>
        <taxon>Spermatophyta</taxon>
        <taxon>Magnoliopsida</taxon>
        <taxon>Trochodendrales</taxon>
        <taxon>Trochodendraceae</taxon>
        <taxon>Tetracentron</taxon>
    </lineage>
</organism>
<dbReference type="PANTHER" id="PTHR31469:SF8">
    <property type="entry name" value="OS07G0641000 PROTEIN"/>
    <property type="match status" value="1"/>
</dbReference>
<dbReference type="PANTHER" id="PTHR31469">
    <property type="entry name" value="OS07G0633600 PROTEIN"/>
    <property type="match status" value="1"/>
</dbReference>
<accession>A0A834YXS4</accession>
<dbReference type="Gene3D" id="3.40.50.11350">
    <property type="match status" value="1"/>
</dbReference>
<protein>
    <recommendedName>
        <fullName evidence="3">O-fucosyltransferase family protein</fullName>
    </recommendedName>
</protein>
<dbReference type="GO" id="GO:0005794">
    <property type="term" value="C:Golgi apparatus"/>
    <property type="evidence" value="ECO:0007669"/>
    <property type="project" value="TreeGrafter"/>
</dbReference>
<dbReference type="AlphaFoldDB" id="A0A834YXS4"/>
<evidence type="ECO:0000313" key="2">
    <source>
        <dbReference type="Proteomes" id="UP000655225"/>
    </source>
</evidence>
<dbReference type="FunFam" id="3.40.50.11350:FF:000006">
    <property type="entry name" value="Calcium ion binding"/>
    <property type="match status" value="1"/>
</dbReference>
<proteinExistence type="predicted"/>
<reference evidence="1 2" key="1">
    <citation type="submission" date="2020-04" db="EMBL/GenBank/DDBJ databases">
        <title>Plant Genome Project.</title>
        <authorList>
            <person name="Zhang R.-G."/>
        </authorList>
    </citation>
    <scope>NUCLEOTIDE SEQUENCE [LARGE SCALE GENOMIC DNA]</scope>
    <source>
        <strain evidence="1">YNK0</strain>
        <tissue evidence="1">Leaf</tissue>
    </source>
</reference>
<dbReference type="EMBL" id="JABCRI010000013">
    <property type="protein sequence ID" value="KAF8395725.1"/>
    <property type="molecule type" value="Genomic_DNA"/>
</dbReference>
<dbReference type="OrthoDB" id="1903705at2759"/>
<sequence>MAINRNLKNKQKSRFPILLLLISIAAIAALCIFSSSISTVSFSFPSSKTLVQARNRKHHGLEKYIYWGNRIDCPGKHCDSCEGLGHQESSLRCALEEAMFLQRTFVMPSRMCINPIHNKKGILHQSDSESSEERWEANSCAMDSLYDLDLISDTVPVILDNSKMWYQVLLTSMKLGARGVAHVEGVNRVDLKENSLYSNLLLINRTASPLSWFMECKDRNNHSAIMLPYSFVPSMAARKLRDAAEKIKRLLRNYDAIHVRRGDKIKTRKDRFGVDRSLHPHLDRDTRAEFILHRIAKWVPAGQTLFIASNERTPGFFSPLSVRYRLAYSSNYSSILDPVIENNYQLFMIERLIMRGAKTFIKTFKEDDTDLSLTDDPKKNTKNWQIPVYTDDGEER</sequence>
<dbReference type="Proteomes" id="UP000655225">
    <property type="component" value="Unassembled WGS sequence"/>
</dbReference>
<gene>
    <name evidence="1" type="ORF">HHK36_019675</name>
</gene>
<keyword evidence="2" id="KW-1185">Reference proteome</keyword>
<name>A0A834YXS4_TETSI</name>